<protein>
    <submittedName>
        <fullName evidence="3">Polysaccharide deacetylase</fullName>
    </submittedName>
</protein>
<keyword evidence="4" id="KW-1185">Reference proteome</keyword>
<dbReference type="PANTHER" id="PTHR10587">
    <property type="entry name" value="GLYCOSYL TRANSFERASE-RELATED"/>
    <property type="match status" value="1"/>
</dbReference>
<feature type="region of interest" description="Disordered" evidence="1">
    <location>
        <begin position="1"/>
        <end position="20"/>
    </location>
</feature>
<dbReference type="PANTHER" id="PTHR10587:SF125">
    <property type="entry name" value="POLYSACCHARIDE DEACETYLASE YHEN-RELATED"/>
    <property type="match status" value="1"/>
</dbReference>
<dbReference type="EMBL" id="RRCN01000001">
    <property type="protein sequence ID" value="RRJ65862.1"/>
    <property type="molecule type" value="Genomic_DNA"/>
</dbReference>
<dbReference type="InterPro" id="IPR002509">
    <property type="entry name" value="NODB_dom"/>
</dbReference>
<feature type="compositionally biased region" description="Polar residues" evidence="1">
    <location>
        <begin position="78"/>
        <end position="88"/>
    </location>
</feature>
<dbReference type="GO" id="GO:0016810">
    <property type="term" value="F:hydrolase activity, acting on carbon-nitrogen (but not peptide) bonds"/>
    <property type="evidence" value="ECO:0007669"/>
    <property type="project" value="InterPro"/>
</dbReference>
<name>A0A3P3U660_9BACL</name>
<feature type="compositionally biased region" description="Low complexity" evidence="1">
    <location>
        <begin position="89"/>
        <end position="103"/>
    </location>
</feature>
<dbReference type="GO" id="GO:0005975">
    <property type="term" value="P:carbohydrate metabolic process"/>
    <property type="evidence" value="ECO:0007669"/>
    <property type="project" value="InterPro"/>
</dbReference>
<evidence type="ECO:0000313" key="4">
    <source>
        <dbReference type="Proteomes" id="UP000267017"/>
    </source>
</evidence>
<comment type="caution">
    <text evidence="3">The sequence shown here is derived from an EMBL/GenBank/DDBJ whole genome shotgun (WGS) entry which is preliminary data.</text>
</comment>
<feature type="domain" description="NodB homology" evidence="2">
    <location>
        <begin position="122"/>
        <end position="305"/>
    </location>
</feature>
<accession>A0A3P3U660</accession>
<dbReference type="InterPro" id="IPR050248">
    <property type="entry name" value="Polysacc_deacetylase_ArnD"/>
</dbReference>
<evidence type="ECO:0000313" key="3">
    <source>
        <dbReference type="EMBL" id="RRJ65862.1"/>
    </source>
</evidence>
<sequence length="323" mass="36027">MPYINRSTQKHSTRTARAKSMRKTKWIKVSAVSLSVVSLTLTGVAAYSYLNHHKPSAVVRHSTTAVVSANLAGKNADSAVQPSGQKQEPATPAKTTPQAATATDSKTANPEAVKQSAVKQPKVIYLTFDDGPSKHTEEIMDILAKYQIHGTFFMIGNQLSGHEQTVKDAVEAGNYVGLHSMSHNKKKIYDSGNSDNFIKEFQQEQKLMAKITGVSPTLIRAPYGSKPEVGKQFRGDIADAGFKMWDWTVDSQDWRYSDNPKRILKEVKRQVHRDTEVILMHEKAQTVEILPEVIEYLQKKGYAFAVYKPNQHVSVNFAKDPRL</sequence>
<dbReference type="RefSeq" id="WP_128633662.1">
    <property type="nucleotide sequence ID" value="NZ_RRCN01000001.1"/>
</dbReference>
<organism evidence="3 4">
    <name type="scientific">Paenibacillus oralis</name>
    <dbReference type="NCBI Taxonomy" id="2490856"/>
    <lineage>
        <taxon>Bacteria</taxon>
        <taxon>Bacillati</taxon>
        <taxon>Bacillota</taxon>
        <taxon>Bacilli</taxon>
        <taxon>Bacillales</taxon>
        <taxon>Paenibacillaceae</taxon>
        <taxon>Paenibacillus</taxon>
    </lineage>
</organism>
<feature type="compositionally biased region" description="Basic residues" evidence="1">
    <location>
        <begin position="8"/>
        <end position="20"/>
    </location>
</feature>
<evidence type="ECO:0000259" key="2">
    <source>
        <dbReference type="PROSITE" id="PS51677"/>
    </source>
</evidence>
<dbReference type="PROSITE" id="PS51677">
    <property type="entry name" value="NODB"/>
    <property type="match status" value="1"/>
</dbReference>
<dbReference type="SUPFAM" id="SSF88713">
    <property type="entry name" value="Glycoside hydrolase/deacetylase"/>
    <property type="match status" value="1"/>
</dbReference>
<dbReference type="OrthoDB" id="258610at2"/>
<reference evidence="3 4" key="1">
    <citation type="submission" date="2018-11" db="EMBL/GenBank/DDBJ databases">
        <title>Genome sequencing of Paenibacillus sp. KCOM 3021 (= ChDC PVNT-B20).</title>
        <authorList>
            <person name="Kook J.-K."/>
            <person name="Park S.-N."/>
            <person name="Lim Y.K."/>
        </authorList>
    </citation>
    <scope>NUCLEOTIDE SEQUENCE [LARGE SCALE GENOMIC DNA]</scope>
    <source>
        <strain evidence="3 4">KCOM 3021</strain>
    </source>
</reference>
<dbReference type="AlphaFoldDB" id="A0A3P3U660"/>
<dbReference type="Pfam" id="PF01522">
    <property type="entry name" value="Polysacc_deac_1"/>
    <property type="match status" value="1"/>
</dbReference>
<dbReference type="Proteomes" id="UP000267017">
    <property type="component" value="Unassembled WGS sequence"/>
</dbReference>
<evidence type="ECO:0000256" key="1">
    <source>
        <dbReference type="SAM" id="MobiDB-lite"/>
    </source>
</evidence>
<proteinExistence type="predicted"/>
<feature type="region of interest" description="Disordered" evidence="1">
    <location>
        <begin position="76"/>
        <end position="114"/>
    </location>
</feature>
<dbReference type="InterPro" id="IPR011330">
    <property type="entry name" value="Glyco_hydro/deAcase_b/a-brl"/>
</dbReference>
<dbReference type="Gene3D" id="3.20.20.370">
    <property type="entry name" value="Glycoside hydrolase/deacetylase"/>
    <property type="match status" value="1"/>
</dbReference>
<gene>
    <name evidence="3" type="ORF">EHV15_25285</name>
</gene>
<dbReference type="CDD" id="cd10944">
    <property type="entry name" value="CE4_SmPgdA_like"/>
    <property type="match status" value="1"/>
</dbReference>